<gene>
    <name evidence="2" type="ORF">PtrM4_146840</name>
</gene>
<organism evidence="2 3">
    <name type="scientific">Pyrenophora tritici-repentis</name>
    <dbReference type="NCBI Taxonomy" id="45151"/>
    <lineage>
        <taxon>Eukaryota</taxon>
        <taxon>Fungi</taxon>
        <taxon>Dikarya</taxon>
        <taxon>Ascomycota</taxon>
        <taxon>Pezizomycotina</taxon>
        <taxon>Dothideomycetes</taxon>
        <taxon>Pleosporomycetidae</taxon>
        <taxon>Pleosporales</taxon>
        <taxon>Pleosporineae</taxon>
        <taxon>Pleosporaceae</taxon>
        <taxon>Pyrenophora</taxon>
    </lineage>
</organism>
<sequence>MDSRTEFYASRWSTRSTIRPASRTTDTHTASLLSTPVSIPSLKRKIPEAPTIDNMATPKTSLGASTSSKRRKLSPSNADNSTKSSEIYYSTPPITPDQPISIVPTTTLKVTIPERQTTLEEQRKIKLRVAAARRWVPKLQNPFPKNKEIREAYQYKLMRHYTDGQPQVPVIRPPIATSPRVDALRKHFPLLKTPQSTNSDEIARNQMLLHRNKQITRSPIGQKLAWEAFSSREQDRIDRGREALMRSGLWDDDLEKEQRGQANNLPEWRKAHTGQFAKGNKLS</sequence>
<feature type="region of interest" description="Disordered" evidence="1">
    <location>
        <begin position="1"/>
        <end position="100"/>
    </location>
</feature>
<feature type="compositionally biased region" description="Polar residues" evidence="1">
    <location>
        <begin position="74"/>
        <end position="88"/>
    </location>
</feature>
<dbReference type="GeneID" id="6346828"/>
<evidence type="ECO:0000313" key="3">
    <source>
        <dbReference type="Proteomes" id="UP000245464"/>
    </source>
</evidence>
<dbReference type="RefSeq" id="XP_001938874.1">
    <property type="nucleotide sequence ID" value="XM_001938839.1"/>
</dbReference>
<feature type="compositionally biased region" description="Polar residues" evidence="1">
    <location>
        <begin position="11"/>
        <end position="38"/>
    </location>
</feature>
<name>A0A2W1ETJ3_9PLEO</name>
<feature type="compositionally biased region" description="Polar residues" evidence="1">
    <location>
        <begin position="57"/>
        <end position="67"/>
    </location>
</feature>
<dbReference type="AlphaFoldDB" id="A0A2W1ETJ3"/>
<evidence type="ECO:0000313" key="2">
    <source>
        <dbReference type="EMBL" id="KAF7566364.1"/>
    </source>
</evidence>
<comment type="caution">
    <text evidence="2">The sequence shown here is derived from an EMBL/GenBank/DDBJ whole genome shotgun (WGS) entry which is preliminary data.</text>
</comment>
<dbReference type="EMBL" id="NQIK02000009">
    <property type="protein sequence ID" value="KAF7566364.1"/>
    <property type="molecule type" value="Genomic_DNA"/>
</dbReference>
<accession>A0A2W1ETJ3</accession>
<dbReference type="KEGG" id="ptrr:6346828"/>
<proteinExistence type="predicted"/>
<protein>
    <submittedName>
        <fullName evidence="2">Uncharacterized protein</fullName>
    </submittedName>
</protein>
<feature type="region of interest" description="Disordered" evidence="1">
    <location>
        <begin position="248"/>
        <end position="283"/>
    </location>
</feature>
<dbReference type="OMA" id="IREAYQY"/>
<reference evidence="2" key="1">
    <citation type="journal article" date="2018" name="BMC Genomics">
        <title>Comparative genomics of the wheat fungal pathogen Pyrenophora tritici-repentis reveals chromosomal variations and genome plasticity.</title>
        <authorList>
            <person name="Moolhuijzen P."/>
            <person name="See P.T."/>
            <person name="Hane J.K."/>
            <person name="Shi G."/>
            <person name="Liu Z."/>
            <person name="Oliver R.P."/>
            <person name="Moffat C.S."/>
        </authorList>
    </citation>
    <scope>NUCLEOTIDE SEQUENCE [LARGE SCALE GENOMIC DNA]</scope>
    <source>
        <strain evidence="2">M4</strain>
    </source>
</reference>
<dbReference type="Proteomes" id="UP000245464">
    <property type="component" value="Chromosome 9"/>
</dbReference>
<evidence type="ECO:0000256" key="1">
    <source>
        <dbReference type="SAM" id="MobiDB-lite"/>
    </source>
</evidence>